<feature type="transmembrane region" description="Helical" evidence="8">
    <location>
        <begin position="140"/>
        <end position="158"/>
    </location>
</feature>
<gene>
    <name evidence="10" type="ORF">A2Z00_03880</name>
</gene>
<feature type="transmembrane region" description="Helical" evidence="8">
    <location>
        <begin position="396"/>
        <end position="417"/>
    </location>
</feature>
<name>A0A1F5ZII3_9BACT</name>
<evidence type="ECO:0000256" key="5">
    <source>
        <dbReference type="ARBA" id="ARBA00022692"/>
    </source>
</evidence>
<dbReference type="PANTHER" id="PTHR33908">
    <property type="entry name" value="MANNOSYLTRANSFERASE YKCB-RELATED"/>
    <property type="match status" value="1"/>
</dbReference>
<dbReference type="GO" id="GO:0016763">
    <property type="term" value="F:pentosyltransferase activity"/>
    <property type="evidence" value="ECO:0007669"/>
    <property type="project" value="TreeGrafter"/>
</dbReference>
<dbReference type="STRING" id="1798370.A2Z00_03880"/>
<keyword evidence="6 8" id="KW-1133">Transmembrane helix</keyword>
<keyword evidence="5 8" id="KW-0812">Transmembrane</keyword>
<organism evidence="10 11">
    <name type="scientific">Candidatus Gottesmanbacteria bacterium RBG_13_45_10</name>
    <dbReference type="NCBI Taxonomy" id="1798370"/>
    <lineage>
        <taxon>Bacteria</taxon>
        <taxon>Candidatus Gottesmaniibacteriota</taxon>
    </lineage>
</organism>
<feature type="transmembrane region" description="Helical" evidence="8">
    <location>
        <begin position="340"/>
        <end position="363"/>
    </location>
</feature>
<sequence length="530" mass="60131">MRHDVVNRFTPFISWILFSLVVLVGIFTIPSIGPAWDEPDNIFSGGQYLNFFRSGLDPAVLTKWDKTASYFADRIFTQDATTPRYPPIPNFVGTVLVLVGEIMRYASTPQHIIIVFHLATVFFLALLVATVYRFGRLLGLPVWASILAAIATFLYPTLFGHGLSYLKDTTQVSLFTLSMYYLARATITKKQKYLVIGAIIWGLGLATKFNAIYVPIIWVIWNIILILLGQKKKKQLRTLISWVLLLGLLGMVTAIAVWPYLWFHPIVHIREVIQYFTTVGEGYRVFWDGAMYQVGVGVSLWWYPWANLIFATPLILLIAVVGGFAGVFGHLTRMNDVGKIRLLLVIWIVLPLLRAVLPSAAFYDGIRHFMEVLPPFILLGVIGITSMTFKRLKFAPCLIGGILLCHLIFIDITYFPYSTGYLNILAQNPNERFDRDIEALSVKEGVEYLHKKYGTIYVWVPVGGHLSWYYLTGNDVYVYNPDAADSIILVNKPSHVSNTDLGALIRDTYVLDYEVRRGDTIFAWVYRKKG</sequence>
<evidence type="ECO:0000256" key="7">
    <source>
        <dbReference type="ARBA" id="ARBA00023136"/>
    </source>
</evidence>
<keyword evidence="4" id="KW-0808">Transferase</keyword>
<dbReference type="Pfam" id="PF13231">
    <property type="entry name" value="PMT_2"/>
    <property type="match status" value="1"/>
</dbReference>
<comment type="subcellular location">
    <subcellularLocation>
        <location evidence="1">Cell membrane</location>
        <topology evidence="1">Multi-pass membrane protein</topology>
    </subcellularLocation>
</comment>
<feature type="transmembrane region" description="Helical" evidence="8">
    <location>
        <begin position="305"/>
        <end position="328"/>
    </location>
</feature>
<dbReference type="Proteomes" id="UP000177268">
    <property type="component" value="Unassembled WGS sequence"/>
</dbReference>
<keyword evidence="3" id="KW-0328">Glycosyltransferase</keyword>
<feature type="transmembrane region" description="Helical" evidence="8">
    <location>
        <begin position="195"/>
        <end position="228"/>
    </location>
</feature>
<evidence type="ECO:0000256" key="4">
    <source>
        <dbReference type="ARBA" id="ARBA00022679"/>
    </source>
</evidence>
<keyword evidence="2" id="KW-1003">Cell membrane</keyword>
<keyword evidence="7 8" id="KW-0472">Membrane</keyword>
<evidence type="ECO:0000313" key="11">
    <source>
        <dbReference type="Proteomes" id="UP000177268"/>
    </source>
</evidence>
<dbReference type="InterPro" id="IPR050297">
    <property type="entry name" value="LipidA_mod_glycosyltrf_83"/>
</dbReference>
<feature type="transmembrane region" description="Helical" evidence="8">
    <location>
        <begin position="240"/>
        <end position="261"/>
    </location>
</feature>
<dbReference type="AlphaFoldDB" id="A0A1F5ZII3"/>
<evidence type="ECO:0000313" key="10">
    <source>
        <dbReference type="EMBL" id="OGG11932.1"/>
    </source>
</evidence>
<dbReference type="InterPro" id="IPR038731">
    <property type="entry name" value="RgtA/B/C-like"/>
</dbReference>
<dbReference type="PANTHER" id="PTHR33908:SF11">
    <property type="entry name" value="MEMBRANE PROTEIN"/>
    <property type="match status" value="1"/>
</dbReference>
<evidence type="ECO:0000256" key="1">
    <source>
        <dbReference type="ARBA" id="ARBA00004651"/>
    </source>
</evidence>
<evidence type="ECO:0000256" key="2">
    <source>
        <dbReference type="ARBA" id="ARBA00022475"/>
    </source>
</evidence>
<feature type="transmembrane region" description="Helical" evidence="8">
    <location>
        <begin position="12"/>
        <end position="33"/>
    </location>
</feature>
<proteinExistence type="predicted"/>
<protein>
    <recommendedName>
        <fullName evidence="9">Glycosyltransferase RgtA/B/C/D-like domain-containing protein</fullName>
    </recommendedName>
</protein>
<evidence type="ECO:0000256" key="8">
    <source>
        <dbReference type="SAM" id="Phobius"/>
    </source>
</evidence>
<dbReference type="EMBL" id="MFIZ01000009">
    <property type="protein sequence ID" value="OGG11932.1"/>
    <property type="molecule type" value="Genomic_DNA"/>
</dbReference>
<dbReference type="GO" id="GO:0005886">
    <property type="term" value="C:plasma membrane"/>
    <property type="evidence" value="ECO:0007669"/>
    <property type="project" value="UniProtKB-SubCell"/>
</dbReference>
<comment type="caution">
    <text evidence="10">The sequence shown here is derived from an EMBL/GenBank/DDBJ whole genome shotgun (WGS) entry which is preliminary data.</text>
</comment>
<feature type="domain" description="Glycosyltransferase RgtA/B/C/D-like" evidence="9">
    <location>
        <begin position="118"/>
        <end position="258"/>
    </location>
</feature>
<accession>A0A1F5ZII3</accession>
<reference evidence="10 11" key="1">
    <citation type="journal article" date="2016" name="Nat. Commun.">
        <title>Thousands of microbial genomes shed light on interconnected biogeochemical processes in an aquifer system.</title>
        <authorList>
            <person name="Anantharaman K."/>
            <person name="Brown C.T."/>
            <person name="Hug L.A."/>
            <person name="Sharon I."/>
            <person name="Castelle C.J."/>
            <person name="Probst A.J."/>
            <person name="Thomas B.C."/>
            <person name="Singh A."/>
            <person name="Wilkins M.J."/>
            <person name="Karaoz U."/>
            <person name="Brodie E.L."/>
            <person name="Williams K.H."/>
            <person name="Hubbard S.S."/>
            <person name="Banfield J.F."/>
        </authorList>
    </citation>
    <scope>NUCLEOTIDE SEQUENCE [LARGE SCALE GENOMIC DNA]</scope>
</reference>
<feature type="transmembrane region" description="Helical" evidence="8">
    <location>
        <begin position="113"/>
        <end position="134"/>
    </location>
</feature>
<feature type="transmembrane region" description="Helical" evidence="8">
    <location>
        <begin position="369"/>
        <end position="389"/>
    </location>
</feature>
<evidence type="ECO:0000259" key="9">
    <source>
        <dbReference type="Pfam" id="PF13231"/>
    </source>
</evidence>
<evidence type="ECO:0000256" key="3">
    <source>
        <dbReference type="ARBA" id="ARBA00022676"/>
    </source>
</evidence>
<dbReference type="GO" id="GO:0009103">
    <property type="term" value="P:lipopolysaccharide biosynthetic process"/>
    <property type="evidence" value="ECO:0007669"/>
    <property type="project" value="UniProtKB-ARBA"/>
</dbReference>
<evidence type="ECO:0000256" key="6">
    <source>
        <dbReference type="ARBA" id="ARBA00022989"/>
    </source>
</evidence>